<dbReference type="AlphaFoldDB" id="A0AAV3R7R9"/>
<protein>
    <recommendedName>
        <fullName evidence="1">Reverse transcriptase domain-containing protein</fullName>
    </recommendedName>
</protein>
<accession>A0AAV3R7R9</accession>
<dbReference type="PANTHER" id="PTHR24559:SF439">
    <property type="entry name" value="RETROTRANSPOSON, UNCLASSIFIED-LIKE PROTEIN"/>
    <property type="match status" value="1"/>
</dbReference>
<dbReference type="EMBL" id="BAABME010007460">
    <property type="protein sequence ID" value="GAA0170943.1"/>
    <property type="molecule type" value="Genomic_DNA"/>
</dbReference>
<evidence type="ECO:0000313" key="2">
    <source>
        <dbReference type="EMBL" id="GAA0170943.1"/>
    </source>
</evidence>
<dbReference type="CDD" id="cd01647">
    <property type="entry name" value="RT_LTR"/>
    <property type="match status" value="1"/>
</dbReference>
<evidence type="ECO:0000313" key="3">
    <source>
        <dbReference type="Proteomes" id="UP001454036"/>
    </source>
</evidence>
<proteinExistence type="predicted"/>
<dbReference type="Proteomes" id="UP001454036">
    <property type="component" value="Unassembled WGS sequence"/>
</dbReference>
<dbReference type="SUPFAM" id="SSF56672">
    <property type="entry name" value="DNA/RNA polymerases"/>
    <property type="match status" value="1"/>
</dbReference>
<dbReference type="Pfam" id="PF00078">
    <property type="entry name" value="RVT_1"/>
    <property type="match status" value="1"/>
</dbReference>
<evidence type="ECO:0000259" key="1">
    <source>
        <dbReference type="Pfam" id="PF00078"/>
    </source>
</evidence>
<feature type="domain" description="Reverse transcriptase" evidence="1">
    <location>
        <begin position="40"/>
        <end position="110"/>
    </location>
</feature>
<name>A0AAV3R7R9_LITER</name>
<dbReference type="Gene3D" id="3.10.10.10">
    <property type="entry name" value="HIV Type 1 Reverse Transcriptase, subunit A, domain 1"/>
    <property type="match status" value="1"/>
</dbReference>
<dbReference type="InterPro" id="IPR043502">
    <property type="entry name" value="DNA/RNA_pol_sf"/>
</dbReference>
<keyword evidence="3" id="KW-1185">Reference proteome</keyword>
<reference evidence="2 3" key="1">
    <citation type="submission" date="2024-01" db="EMBL/GenBank/DDBJ databases">
        <title>The complete chloroplast genome sequence of Lithospermum erythrorhizon: insights into the phylogenetic relationship among Boraginaceae species and the maternal lineages of purple gromwells.</title>
        <authorList>
            <person name="Okada T."/>
            <person name="Watanabe K."/>
        </authorList>
    </citation>
    <scope>NUCLEOTIDE SEQUENCE [LARGE SCALE GENOMIC DNA]</scope>
</reference>
<comment type="caution">
    <text evidence="2">The sequence shown here is derived from an EMBL/GenBank/DDBJ whole genome shotgun (WGS) entry which is preliminary data.</text>
</comment>
<dbReference type="PANTHER" id="PTHR24559">
    <property type="entry name" value="TRANSPOSON TY3-I GAG-POL POLYPROTEIN"/>
    <property type="match status" value="1"/>
</dbReference>
<sequence length="110" mass="12653">MPGVDPKLVPSIEAEVNKLIEPGFVREVRYPTWLENIVPVRKKNGRIRVYVDFRDLNHACLKDDFPLPIPELMIDSTTSHEALTFMDGSSGFNQIRMAHEDEELTTFRIP</sequence>
<dbReference type="InterPro" id="IPR000477">
    <property type="entry name" value="RT_dom"/>
</dbReference>
<dbReference type="InterPro" id="IPR053134">
    <property type="entry name" value="RNA-dir_DNA_polymerase"/>
</dbReference>
<gene>
    <name evidence="2" type="ORF">LIER_25094</name>
</gene>
<organism evidence="2 3">
    <name type="scientific">Lithospermum erythrorhizon</name>
    <name type="common">Purple gromwell</name>
    <name type="synonym">Lithospermum officinale var. erythrorhizon</name>
    <dbReference type="NCBI Taxonomy" id="34254"/>
    <lineage>
        <taxon>Eukaryota</taxon>
        <taxon>Viridiplantae</taxon>
        <taxon>Streptophyta</taxon>
        <taxon>Embryophyta</taxon>
        <taxon>Tracheophyta</taxon>
        <taxon>Spermatophyta</taxon>
        <taxon>Magnoliopsida</taxon>
        <taxon>eudicotyledons</taxon>
        <taxon>Gunneridae</taxon>
        <taxon>Pentapetalae</taxon>
        <taxon>asterids</taxon>
        <taxon>lamiids</taxon>
        <taxon>Boraginales</taxon>
        <taxon>Boraginaceae</taxon>
        <taxon>Boraginoideae</taxon>
        <taxon>Lithospermeae</taxon>
        <taxon>Lithospermum</taxon>
    </lineage>
</organism>